<accession>A0A411YKC6</accession>
<evidence type="ECO:0000313" key="8">
    <source>
        <dbReference type="Proteomes" id="UP000291469"/>
    </source>
</evidence>
<dbReference type="SUPFAM" id="SSF52151">
    <property type="entry name" value="FabD/lysophospholipase-like"/>
    <property type="match status" value="1"/>
</dbReference>
<dbReference type="EMBL" id="CP036402">
    <property type="protein sequence ID" value="QBI21652.1"/>
    <property type="molecule type" value="Genomic_DNA"/>
</dbReference>
<protein>
    <recommendedName>
        <fullName evidence="4">Malonyl CoA-acyl carrier protein transacylase</fullName>
        <ecNumber evidence="4">2.3.1.39</ecNumber>
    </recommendedName>
</protein>
<dbReference type="PANTHER" id="PTHR42681:SF1">
    <property type="entry name" value="MALONYL-COA-ACYL CARRIER PROTEIN TRANSACYLASE, MITOCHONDRIAL"/>
    <property type="match status" value="1"/>
</dbReference>
<dbReference type="EC" id="2.3.1.39" evidence="4"/>
<dbReference type="OrthoDB" id="3248271at2"/>
<dbReference type="PIRSF" id="PIRSF000446">
    <property type="entry name" value="Mct"/>
    <property type="match status" value="1"/>
</dbReference>
<proteinExistence type="inferred from homology"/>
<dbReference type="KEGG" id="erz:ER308_20165"/>
<dbReference type="Gene3D" id="3.40.366.10">
    <property type="entry name" value="Malonyl-Coenzyme A Acyl Carrier Protein, domain 2"/>
    <property type="match status" value="1"/>
</dbReference>
<keyword evidence="2 4" id="KW-0012">Acyltransferase</keyword>
<dbReference type="InterPro" id="IPR016036">
    <property type="entry name" value="Malonyl_transacylase_ACP-bd"/>
</dbReference>
<name>A0A411YKC6_9ACTN</name>
<dbReference type="InterPro" id="IPR014043">
    <property type="entry name" value="Acyl_transferase_dom"/>
</dbReference>
<keyword evidence="8" id="KW-1185">Reference proteome</keyword>
<evidence type="ECO:0000256" key="2">
    <source>
        <dbReference type="ARBA" id="ARBA00023315"/>
    </source>
</evidence>
<dbReference type="GO" id="GO:0005829">
    <property type="term" value="C:cytosol"/>
    <property type="evidence" value="ECO:0007669"/>
    <property type="project" value="TreeGrafter"/>
</dbReference>
<dbReference type="SMART" id="SM00827">
    <property type="entry name" value="PKS_AT"/>
    <property type="match status" value="1"/>
</dbReference>
<dbReference type="Gene3D" id="3.30.70.250">
    <property type="entry name" value="Malonyl-CoA ACP transacylase, ACP-binding"/>
    <property type="match status" value="1"/>
</dbReference>
<dbReference type="Pfam" id="PF00698">
    <property type="entry name" value="Acyl_transf_1"/>
    <property type="match status" value="1"/>
</dbReference>
<dbReference type="InterPro" id="IPR024925">
    <property type="entry name" value="Malonyl_CoA-ACP_transAc"/>
</dbReference>
<gene>
    <name evidence="7" type="ORF">ER308_20165</name>
</gene>
<feature type="active site" evidence="5">
    <location>
        <position position="128"/>
    </location>
</feature>
<reference evidence="7 8" key="1">
    <citation type="submission" date="2019-01" db="EMBL/GenBank/DDBJ databases">
        <title>Egibacter rhizosphaerae EGI 80759T.</title>
        <authorList>
            <person name="Chen D.-D."/>
            <person name="Tian Y."/>
            <person name="Jiao J.-Y."/>
            <person name="Zhang X.-T."/>
            <person name="Zhang Y.-G."/>
            <person name="Zhang Y."/>
            <person name="Xiao M."/>
            <person name="Shu W.-S."/>
            <person name="Li W.-J."/>
        </authorList>
    </citation>
    <scope>NUCLEOTIDE SEQUENCE [LARGE SCALE GENOMIC DNA]</scope>
    <source>
        <strain evidence="7 8">EGI 80759</strain>
    </source>
</reference>
<evidence type="ECO:0000256" key="4">
    <source>
        <dbReference type="PIRNR" id="PIRNR000446"/>
    </source>
</evidence>
<evidence type="ECO:0000256" key="5">
    <source>
        <dbReference type="PIRSR" id="PIRSR000446-1"/>
    </source>
</evidence>
<dbReference type="InterPro" id="IPR001227">
    <property type="entry name" value="Ac_transferase_dom_sf"/>
</dbReference>
<keyword evidence="1 4" id="KW-0808">Transferase</keyword>
<feature type="active site" evidence="5">
    <location>
        <position position="234"/>
    </location>
</feature>
<evidence type="ECO:0000259" key="6">
    <source>
        <dbReference type="SMART" id="SM00827"/>
    </source>
</evidence>
<feature type="domain" description="Malonyl-CoA:ACP transacylase (MAT)" evidence="6">
    <location>
        <begin position="45"/>
        <end position="338"/>
    </location>
</feature>
<dbReference type="InterPro" id="IPR050858">
    <property type="entry name" value="Mal-CoA-ACP_Trans/PKS_FabD"/>
</dbReference>
<dbReference type="AlphaFoldDB" id="A0A411YKC6"/>
<evidence type="ECO:0000256" key="3">
    <source>
        <dbReference type="ARBA" id="ARBA00048462"/>
    </source>
</evidence>
<dbReference type="GO" id="GO:0004314">
    <property type="term" value="F:[acyl-carrier-protein] S-malonyltransferase activity"/>
    <property type="evidence" value="ECO:0007669"/>
    <property type="project" value="UniProtKB-EC"/>
</dbReference>
<comment type="catalytic activity">
    <reaction evidence="3 4">
        <text>holo-[ACP] + malonyl-CoA = malonyl-[ACP] + CoA</text>
        <dbReference type="Rhea" id="RHEA:41792"/>
        <dbReference type="Rhea" id="RHEA-COMP:9623"/>
        <dbReference type="Rhea" id="RHEA-COMP:9685"/>
        <dbReference type="ChEBI" id="CHEBI:57287"/>
        <dbReference type="ChEBI" id="CHEBI:57384"/>
        <dbReference type="ChEBI" id="CHEBI:64479"/>
        <dbReference type="ChEBI" id="CHEBI:78449"/>
        <dbReference type="EC" id="2.3.1.39"/>
    </reaction>
</comment>
<dbReference type="GO" id="GO:0006633">
    <property type="term" value="P:fatty acid biosynthetic process"/>
    <property type="evidence" value="ECO:0007669"/>
    <property type="project" value="TreeGrafter"/>
</dbReference>
<dbReference type="SUPFAM" id="SSF55048">
    <property type="entry name" value="Probable ACP-binding domain of malonyl-CoA ACP transacylase"/>
    <property type="match status" value="1"/>
</dbReference>
<dbReference type="InterPro" id="IPR016035">
    <property type="entry name" value="Acyl_Trfase/lysoPLipase"/>
</dbReference>
<dbReference type="PANTHER" id="PTHR42681">
    <property type="entry name" value="MALONYL-COA-ACYL CARRIER PROTEIN TRANSACYLASE, MITOCHONDRIAL"/>
    <property type="match status" value="1"/>
</dbReference>
<organism evidence="7 8">
    <name type="scientific">Egibacter rhizosphaerae</name>
    <dbReference type="NCBI Taxonomy" id="1670831"/>
    <lineage>
        <taxon>Bacteria</taxon>
        <taxon>Bacillati</taxon>
        <taxon>Actinomycetota</taxon>
        <taxon>Nitriliruptoria</taxon>
        <taxon>Egibacterales</taxon>
        <taxon>Egibacteraceae</taxon>
        <taxon>Egibacter</taxon>
    </lineage>
</organism>
<dbReference type="Proteomes" id="UP000291469">
    <property type="component" value="Chromosome"/>
</dbReference>
<comment type="similarity">
    <text evidence="4">Belongs to the fabD family.</text>
</comment>
<evidence type="ECO:0000256" key="1">
    <source>
        <dbReference type="ARBA" id="ARBA00022679"/>
    </source>
</evidence>
<sequence length="345" mass="36028">MAAGCAGIAAEDTRTRTLGCGAAGPHGAARHTTWRRPMTGSFALVFPGQGSQRPGMAEAWRGEAGSERWTEAGDVLGWDVARLGFDADADELREPASCQIALFVHGAALLDAWRAAGGPEPVAVAGHSLGEYNALLTADVLSFADALRLVDVRARATQDAARRAPGTMVACLGFEVATVEEACAEAGAYVANDNAPGQIVAAGGEEALARLRERLAEADPRGKVRDVEVGAAYHSPHVEAAVPVLREALDATTFRDAHLPVIANVDAAPHTAAGDWPSLLADQVRRPVRWRETVPALAAQAAGAVVELGASAVLTGLVKRTDRSLERHVVTTPQERDAVLQEVAA</sequence>
<evidence type="ECO:0000313" key="7">
    <source>
        <dbReference type="EMBL" id="QBI21652.1"/>
    </source>
</evidence>